<reference evidence="1 2" key="1">
    <citation type="submission" date="2019-12" db="EMBL/GenBank/DDBJ databases">
        <authorList>
            <person name="Floudas D."/>
            <person name="Bentzer J."/>
            <person name="Ahren D."/>
            <person name="Johansson T."/>
            <person name="Persson P."/>
            <person name="Tunlid A."/>
        </authorList>
    </citation>
    <scope>NUCLEOTIDE SEQUENCE [LARGE SCALE GENOMIC DNA]</scope>
    <source>
        <strain evidence="1 2">CBS 102.39</strain>
    </source>
</reference>
<keyword evidence="2" id="KW-1185">Reference proteome</keyword>
<dbReference type="AlphaFoldDB" id="A0A8H4VHS3"/>
<sequence length="88" mass="9686">MAKVALYAKEKWGDSLDALLPGNEPDLCNSHGLRPRYGIEDYIPKVETYLENLKDVGAIVDEPMAAGPTTRCGWEEIDILNAGLDKLP</sequence>
<accession>A0A8H4VHS3</accession>
<dbReference type="Proteomes" id="UP000521872">
    <property type="component" value="Unassembled WGS sequence"/>
</dbReference>
<evidence type="ECO:0000313" key="1">
    <source>
        <dbReference type="EMBL" id="KAF4609628.1"/>
    </source>
</evidence>
<name>A0A8H4VHS3_9AGAR</name>
<protein>
    <submittedName>
        <fullName evidence="1">Uncharacterized protein</fullName>
    </submittedName>
</protein>
<comment type="caution">
    <text evidence="1">The sequence shown here is derived from an EMBL/GenBank/DDBJ whole genome shotgun (WGS) entry which is preliminary data.</text>
</comment>
<proteinExistence type="predicted"/>
<evidence type="ECO:0000313" key="2">
    <source>
        <dbReference type="Proteomes" id="UP000521872"/>
    </source>
</evidence>
<organism evidence="1 2">
    <name type="scientific">Agrocybe pediades</name>
    <dbReference type="NCBI Taxonomy" id="84607"/>
    <lineage>
        <taxon>Eukaryota</taxon>
        <taxon>Fungi</taxon>
        <taxon>Dikarya</taxon>
        <taxon>Basidiomycota</taxon>
        <taxon>Agaricomycotina</taxon>
        <taxon>Agaricomycetes</taxon>
        <taxon>Agaricomycetidae</taxon>
        <taxon>Agaricales</taxon>
        <taxon>Agaricineae</taxon>
        <taxon>Strophariaceae</taxon>
        <taxon>Agrocybe</taxon>
    </lineage>
</organism>
<gene>
    <name evidence="1" type="ORF">D9613_011923</name>
</gene>
<dbReference type="Gene3D" id="3.20.20.80">
    <property type="entry name" value="Glycosidases"/>
    <property type="match status" value="1"/>
</dbReference>
<dbReference type="EMBL" id="JAACJL010000060">
    <property type="protein sequence ID" value="KAF4609628.1"/>
    <property type="molecule type" value="Genomic_DNA"/>
</dbReference>